<reference evidence="2" key="1">
    <citation type="journal article" date="2019" name="Int. J. Syst. Evol. Microbiol.">
        <title>The Global Catalogue of Microorganisms (GCM) 10K type strain sequencing project: providing services to taxonomists for standard genome sequencing and annotation.</title>
        <authorList>
            <consortium name="The Broad Institute Genomics Platform"/>
            <consortium name="The Broad Institute Genome Sequencing Center for Infectious Disease"/>
            <person name="Wu L."/>
            <person name="Ma J."/>
        </authorList>
    </citation>
    <scope>NUCLEOTIDE SEQUENCE [LARGE SCALE GENOMIC DNA]</scope>
    <source>
        <strain evidence="2">CCM 8979</strain>
    </source>
</reference>
<organism evidence="1 2">
    <name type="scientific">Levilactobacillus lanxiensis</name>
    <dbReference type="NCBI Taxonomy" id="2799568"/>
    <lineage>
        <taxon>Bacteria</taxon>
        <taxon>Bacillati</taxon>
        <taxon>Bacillota</taxon>
        <taxon>Bacilli</taxon>
        <taxon>Lactobacillales</taxon>
        <taxon>Lactobacillaceae</taxon>
        <taxon>Levilactobacillus</taxon>
    </lineage>
</organism>
<keyword evidence="2" id="KW-1185">Reference proteome</keyword>
<sequence length="202" mass="24129">MQLFDENKASQKYQEICDLGNAELDWPLDNAKRDLVETFFVAQHAYQAISKQIDKTFHVSLAFYQQHHRFYVDISDLTHYRMDFLSTTGRFLRDAVDATYQLEIWDRESHRKHAYSSDELTRMDCEDLKKGTVVETLTYGRLDCRVRRTFSLQNGHLFWDKEQFYVAGKPVELTDGLMTLQKRLEEETVWFSQKLFRIRDFT</sequence>
<accession>A0ABW4D2P2</accession>
<dbReference type="Proteomes" id="UP001597189">
    <property type="component" value="Unassembled WGS sequence"/>
</dbReference>
<proteinExistence type="predicted"/>
<dbReference type="EMBL" id="JBHTOD010000007">
    <property type="protein sequence ID" value="MFD1455844.1"/>
    <property type="molecule type" value="Genomic_DNA"/>
</dbReference>
<evidence type="ECO:0000313" key="2">
    <source>
        <dbReference type="Proteomes" id="UP001597189"/>
    </source>
</evidence>
<evidence type="ECO:0000313" key="1">
    <source>
        <dbReference type="EMBL" id="MFD1455844.1"/>
    </source>
</evidence>
<gene>
    <name evidence="1" type="ORF">ACFQ44_09220</name>
</gene>
<dbReference type="RefSeq" id="WP_203645847.1">
    <property type="nucleotide sequence ID" value="NZ_BOLN01000007.1"/>
</dbReference>
<comment type="caution">
    <text evidence="1">The sequence shown here is derived from an EMBL/GenBank/DDBJ whole genome shotgun (WGS) entry which is preliminary data.</text>
</comment>
<name>A0ABW4D2P2_9LACO</name>
<protein>
    <submittedName>
        <fullName evidence="1">Uncharacterized protein</fullName>
    </submittedName>
</protein>